<keyword evidence="3" id="KW-1185">Reference proteome</keyword>
<name>A0AAW1UEC2_9CUCU</name>
<dbReference type="PRINTS" id="PR00422">
    <property type="entry name" value="TRANSFERRIN"/>
</dbReference>
<dbReference type="AlphaFoldDB" id="A0AAW1UEC2"/>
<dbReference type="PROSITE" id="PS51408">
    <property type="entry name" value="TRANSFERRIN_LIKE_4"/>
    <property type="match status" value="1"/>
</dbReference>
<dbReference type="InterPro" id="IPR001156">
    <property type="entry name" value="Transferrin-like_dom"/>
</dbReference>
<reference evidence="2 3" key="1">
    <citation type="submission" date="2023-03" db="EMBL/GenBank/DDBJ databases">
        <title>Genome insight into feeding habits of ladybird beetles.</title>
        <authorList>
            <person name="Li H.-S."/>
            <person name="Huang Y.-H."/>
            <person name="Pang H."/>
        </authorList>
    </citation>
    <scope>NUCLEOTIDE SEQUENCE [LARGE SCALE GENOMIC DNA]</scope>
    <source>
        <strain evidence="2">SYSU_2023b</strain>
        <tissue evidence="2">Whole body</tissue>
    </source>
</reference>
<dbReference type="SMART" id="SM00094">
    <property type="entry name" value="TR_FER"/>
    <property type="match status" value="1"/>
</dbReference>
<dbReference type="PANTHER" id="PTHR11485">
    <property type="entry name" value="TRANSFERRIN"/>
    <property type="match status" value="1"/>
</dbReference>
<accession>A0AAW1UEC2</accession>
<proteinExistence type="predicted"/>
<gene>
    <name evidence="2" type="ORF">WA026_003777</name>
</gene>
<sequence>MFVKYDYVASIATIICLIYSVQAEKFRFCAVDGRGHLKSATRYCPLLNKPDSKVQCVFGVDRLDCLRKISKKQADFAVFTSEDLVTASNSAIETLVTNELRFSEDKFEYEVVAVIDNKSGIKGRHYLQDKRFCHPGYGYESEWPRILSNYLEASVVPQMCESDLTLTENRIKSSSEFFGVACKAGPWVDNVTLDYELKKKYPNLCEACDNPRICSKNDKYWGRRGLLFCLTDGAGDISLARWDDVQVHFGIVPGGKEADVDRYSLLCPDDTVRPLNTTNPCVWVVKPWSVVSTERSKAQDIQKMISSLNNDDTASWQSALLNLLKSYHLHIKPLEPVEPIESYLTKATGFLSAHSFPVVILLEPFAYAPLRLLRILNACG</sequence>
<dbReference type="Proteomes" id="UP001431783">
    <property type="component" value="Unassembled WGS sequence"/>
</dbReference>
<feature type="domain" description="Transferrin-like" evidence="1">
    <location>
        <begin position="26"/>
        <end position="380"/>
    </location>
</feature>
<dbReference type="Pfam" id="PF00405">
    <property type="entry name" value="Transferrin"/>
    <property type="match status" value="1"/>
</dbReference>
<dbReference type="Gene3D" id="3.40.190.10">
    <property type="entry name" value="Periplasmic binding protein-like II"/>
    <property type="match status" value="2"/>
</dbReference>
<dbReference type="EMBL" id="JARQZJ010000061">
    <property type="protein sequence ID" value="KAK9878958.1"/>
    <property type="molecule type" value="Genomic_DNA"/>
</dbReference>
<dbReference type="PANTHER" id="PTHR11485:SF34">
    <property type="entry name" value="SIGNAL RECOGNITION PARTICLE RECEPTOR SUBUNIT BETA"/>
    <property type="match status" value="1"/>
</dbReference>
<dbReference type="SUPFAM" id="SSF53850">
    <property type="entry name" value="Periplasmic binding protein-like II"/>
    <property type="match status" value="1"/>
</dbReference>
<organism evidence="2 3">
    <name type="scientific">Henosepilachna vigintioctopunctata</name>
    <dbReference type="NCBI Taxonomy" id="420089"/>
    <lineage>
        <taxon>Eukaryota</taxon>
        <taxon>Metazoa</taxon>
        <taxon>Ecdysozoa</taxon>
        <taxon>Arthropoda</taxon>
        <taxon>Hexapoda</taxon>
        <taxon>Insecta</taxon>
        <taxon>Pterygota</taxon>
        <taxon>Neoptera</taxon>
        <taxon>Endopterygota</taxon>
        <taxon>Coleoptera</taxon>
        <taxon>Polyphaga</taxon>
        <taxon>Cucujiformia</taxon>
        <taxon>Coccinelloidea</taxon>
        <taxon>Coccinellidae</taxon>
        <taxon>Epilachninae</taxon>
        <taxon>Epilachnini</taxon>
        <taxon>Henosepilachna</taxon>
    </lineage>
</organism>
<evidence type="ECO:0000313" key="2">
    <source>
        <dbReference type="EMBL" id="KAK9878958.1"/>
    </source>
</evidence>
<protein>
    <recommendedName>
        <fullName evidence="1">Transferrin-like domain-containing protein</fullName>
    </recommendedName>
</protein>
<comment type="caution">
    <text evidence="2">The sequence shown here is derived from an EMBL/GenBank/DDBJ whole genome shotgun (WGS) entry which is preliminary data.</text>
</comment>
<dbReference type="CDD" id="cd13529">
    <property type="entry name" value="PBP2_transferrin"/>
    <property type="match status" value="1"/>
</dbReference>
<evidence type="ECO:0000313" key="3">
    <source>
        <dbReference type="Proteomes" id="UP001431783"/>
    </source>
</evidence>
<dbReference type="GO" id="GO:0045047">
    <property type="term" value="P:protein targeting to ER"/>
    <property type="evidence" value="ECO:0007669"/>
    <property type="project" value="TreeGrafter"/>
</dbReference>
<evidence type="ECO:0000259" key="1">
    <source>
        <dbReference type="PROSITE" id="PS51408"/>
    </source>
</evidence>
<dbReference type="GO" id="GO:0005785">
    <property type="term" value="C:signal recognition particle receptor complex"/>
    <property type="evidence" value="ECO:0007669"/>
    <property type="project" value="TreeGrafter"/>
</dbReference>